<evidence type="ECO:0000313" key="1">
    <source>
        <dbReference type="EMBL" id="KAJ4961999.1"/>
    </source>
</evidence>
<comment type="caution">
    <text evidence="1">The sequence shown here is derived from an EMBL/GenBank/DDBJ whole genome shotgun (WGS) entry which is preliminary data.</text>
</comment>
<sequence>MFEAFLSGGATLENHRLGQPIVIFSTDLSSGGGFELLEYRRSLLKNVSGIWQQYPWDLANLGLNPIYLCTCEVWQRVRAAEKDIRISSDVILVDAMALETFYSCP</sequence>
<reference evidence="1" key="1">
    <citation type="journal article" date="2023" name="Plant J.">
        <title>The genome of the king protea, Protea cynaroides.</title>
        <authorList>
            <person name="Chang J."/>
            <person name="Duong T.A."/>
            <person name="Schoeman C."/>
            <person name="Ma X."/>
            <person name="Roodt D."/>
            <person name="Barker N."/>
            <person name="Li Z."/>
            <person name="Van de Peer Y."/>
            <person name="Mizrachi E."/>
        </authorList>
    </citation>
    <scope>NUCLEOTIDE SEQUENCE</scope>
    <source>
        <tissue evidence="1">Young leaves</tissue>
    </source>
</reference>
<name>A0A9Q0K316_9MAGN</name>
<protein>
    <submittedName>
        <fullName evidence="1">Uncharacterized protein</fullName>
    </submittedName>
</protein>
<gene>
    <name evidence="1" type="ORF">NE237_021909</name>
</gene>
<keyword evidence="2" id="KW-1185">Reference proteome</keyword>
<evidence type="ECO:0000313" key="2">
    <source>
        <dbReference type="Proteomes" id="UP001141806"/>
    </source>
</evidence>
<organism evidence="1 2">
    <name type="scientific">Protea cynaroides</name>
    <dbReference type="NCBI Taxonomy" id="273540"/>
    <lineage>
        <taxon>Eukaryota</taxon>
        <taxon>Viridiplantae</taxon>
        <taxon>Streptophyta</taxon>
        <taxon>Embryophyta</taxon>
        <taxon>Tracheophyta</taxon>
        <taxon>Spermatophyta</taxon>
        <taxon>Magnoliopsida</taxon>
        <taxon>Proteales</taxon>
        <taxon>Proteaceae</taxon>
        <taxon>Protea</taxon>
    </lineage>
</organism>
<dbReference type="Proteomes" id="UP001141806">
    <property type="component" value="Unassembled WGS sequence"/>
</dbReference>
<dbReference type="AlphaFoldDB" id="A0A9Q0K316"/>
<dbReference type="EMBL" id="JAMYWD010000009">
    <property type="protein sequence ID" value="KAJ4961999.1"/>
    <property type="molecule type" value="Genomic_DNA"/>
</dbReference>
<proteinExistence type="predicted"/>
<accession>A0A9Q0K316</accession>